<accession>A0AAQ4D1K5</accession>
<evidence type="ECO:0000313" key="16">
    <source>
        <dbReference type="EMBL" id="KAK8756345.1"/>
    </source>
</evidence>
<keyword evidence="15" id="KW-0732">Signal</keyword>
<keyword evidence="3" id="KW-0217">Developmental protein</keyword>
<comment type="caution">
    <text evidence="16">The sequence shown here is derived from an EMBL/GenBank/DDBJ whole genome shotgun (WGS) entry which is preliminary data.</text>
</comment>
<dbReference type="GO" id="GO:0004857">
    <property type="term" value="F:enzyme inhibitor activity"/>
    <property type="evidence" value="ECO:0007669"/>
    <property type="project" value="TreeGrafter"/>
</dbReference>
<name>A0AAQ4D1K5_AMBAM</name>
<dbReference type="Gene3D" id="6.10.140.390">
    <property type="match status" value="1"/>
</dbReference>
<organism evidence="16 17">
    <name type="scientific">Amblyomma americanum</name>
    <name type="common">Lone star tick</name>
    <dbReference type="NCBI Taxonomy" id="6943"/>
    <lineage>
        <taxon>Eukaryota</taxon>
        <taxon>Metazoa</taxon>
        <taxon>Ecdysozoa</taxon>
        <taxon>Arthropoda</taxon>
        <taxon>Chelicerata</taxon>
        <taxon>Arachnida</taxon>
        <taxon>Acari</taxon>
        <taxon>Parasitiformes</taxon>
        <taxon>Ixodida</taxon>
        <taxon>Ixodoidea</taxon>
        <taxon>Ixodidae</taxon>
        <taxon>Amblyomminae</taxon>
        <taxon>Amblyomma</taxon>
    </lineage>
</organism>
<dbReference type="FunFam" id="1.25.40.20:FF:000283">
    <property type="entry name" value="Protein phosphatase 1 regulatory subunit"/>
    <property type="match status" value="1"/>
</dbReference>
<feature type="coiled-coil region" evidence="13">
    <location>
        <begin position="82"/>
        <end position="125"/>
    </location>
</feature>
<comment type="subcellular location">
    <subcellularLocation>
        <location evidence="2">Cytoplasm</location>
    </subcellularLocation>
    <subcellularLocation>
        <location evidence="1">Target cell membrane</location>
    </subcellularLocation>
</comment>
<evidence type="ECO:0000256" key="5">
    <source>
        <dbReference type="ARBA" id="ARBA00022490"/>
    </source>
</evidence>
<evidence type="ECO:0000256" key="10">
    <source>
        <dbReference type="ARBA" id="ARBA00023298"/>
    </source>
</evidence>
<dbReference type="GO" id="GO:0044218">
    <property type="term" value="C:other organism cell membrane"/>
    <property type="evidence" value="ECO:0007669"/>
    <property type="project" value="UniProtKB-KW"/>
</dbReference>
<dbReference type="GO" id="GO:0005737">
    <property type="term" value="C:cytoplasm"/>
    <property type="evidence" value="ECO:0007669"/>
    <property type="project" value="UniProtKB-SubCell"/>
</dbReference>
<keyword evidence="8" id="KW-0800">Toxin</keyword>
<evidence type="ECO:0000256" key="1">
    <source>
        <dbReference type="ARBA" id="ARBA00004175"/>
    </source>
</evidence>
<dbReference type="CDD" id="cd21930">
    <property type="entry name" value="IPD_PPP1R12"/>
    <property type="match status" value="1"/>
</dbReference>
<evidence type="ECO:0000313" key="17">
    <source>
        <dbReference type="Proteomes" id="UP001321473"/>
    </source>
</evidence>
<evidence type="ECO:0000256" key="3">
    <source>
        <dbReference type="ARBA" id="ARBA00022473"/>
    </source>
</evidence>
<keyword evidence="7" id="KW-0677">Repeat</keyword>
<reference evidence="16 17" key="1">
    <citation type="journal article" date="2023" name="Arcadia Sci">
        <title>De novo assembly of a long-read Amblyomma americanum tick genome.</title>
        <authorList>
            <person name="Chou S."/>
            <person name="Poskanzer K.E."/>
            <person name="Rollins M."/>
            <person name="Thuy-Boun P.S."/>
        </authorList>
    </citation>
    <scope>NUCLEOTIDE SEQUENCE [LARGE SCALE GENOMIC DNA]</scope>
    <source>
        <strain evidence="16">F_SG_1</strain>
        <tissue evidence="16">Salivary glands</tissue>
    </source>
</reference>
<dbReference type="SMART" id="SM00248">
    <property type="entry name" value="ANK"/>
    <property type="match status" value="4"/>
</dbReference>
<feature type="compositionally biased region" description="Low complexity" evidence="14">
    <location>
        <begin position="480"/>
        <end position="500"/>
    </location>
</feature>
<dbReference type="GO" id="GO:0044231">
    <property type="term" value="C:host cell presynaptic membrane"/>
    <property type="evidence" value="ECO:0007669"/>
    <property type="project" value="UniProtKB-KW"/>
</dbReference>
<feature type="repeat" description="ANK" evidence="12">
    <location>
        <begin position="135"/>
        <end position="167"/>
    </location>
</feature>
<evidence type="ECO:0000256" key="9">
    <source>
        <dbReference type="ARBA" id="ARBA00023043"/>
    </source>
</evidence>
<comment type="similarity">
    <text evidence="11">Belongs to the NRARP family.</text>
</comment>
<feature type="compositionally biased region" description="Basic and acidic residues" evidence="14">
    <location>
        <begin position="569"/>
        <end position="588"/>
    </location>
</feature>
<evidence type="ECO:0000256" key="6">
    <source>
        <dbReference type="ARBA" id="ARBA00022537"/>
    </source>
</evidence>
<keyword evidence="17" id="KW-1185">Reference proteome</keyword>
<dbReference type="EMBL" id="JARKHS020036305">
    <property type="protein sequence ID" value="KAK8756345.1"/>
    <property type="molecule type" value="Genomic_DNA"/>
</dbReference>
<gene>
    <name evidence="16" type="ORF">V5799_000948</name>
</gene>
<dbReference type="Gene3D" id="1.25.40.20">
    <property type="entry name" value="Ankyrin repeat-containing domain"/>
    <property type="match status" value="2"/>
</dbReference>
<feature type="repeat" description="ANK" evidence="12">
    <location>
        <begin position="168"/>
        <end position="200"/>
    </location>
</feature>
<keyword evidence="4" id="KW-0268">Exocytosis</keyword>
<feature type="compositionally biased region" description="Basic residues" evidence="14">
    <location>
        <begin position="596"/>
        <end position="605"/>
    </location>
</feature>
<feature type="compositionally biased region" description="Basic and acidic residues" evidence="14">
    <location>
        <begin position="502"/>
        <end position="521"/>
    </location>
</feature>
<dbReference type="SUPFAM" id="SSF48403">
    <property type="entry name" value="Ankyrin repeat"/>
    <property type="match status" value="1"/>
</dbReference>
<keyword evidence="10" id="KW-0472">Membrane</keyword>
<keyword evidence="9 12" id="KW-0040">ANK repeat</keyword>
<feature type="compositionally biased region" description="Basic and acidic residues" evidence="14">
    <location>
        <begin position="467"/>
        <end position="476"/>
    </location>
</feature>
<evidence type="ECO:0008006" key="18">
    <source>
        <dbReference type="Google" id="ProtNLM"/>
    </source>
</evidence>
<dbReference type="InterPro" id="IPR036770">
    <property type="entry name" value="Ankyrin_rpt-contain_sf"/>
</dbReference>
<dbReference type="PANTHER" id="PTHR24179">
    <property type="entry name" value="PROTEIN PHOSPHATASE 1 REGULATORY SUBUNIT 12"/>
    <property type="match status" value="1"/>
</dbReference>
<proteinExistence type="inferred from homology"/>
<keyword evidence="6" id="KW-1052">Target cell membrane</keyword>
<feature type="compositionally biased region" description="Polar residues" evidence="14">
    <location>
        <begin position="549"/>
        <end position="561"/>
    </location>
</feature>
<keyword evidence="13" id="KW-0175">Coiled coil</keyword>
<sequence length="702" mass="77385">MLGIAVCSLLPLPSLQACIDDNIAMVEFLVERGCDLNLGDNEGWTPLHATASCGFVSVARYLIEHGADVSRVNNDGDLPIDIAESEEMEELLQAEVDRLNVDCEAARNEEERLMLEDAKQMLNNNRVPDKVHPKTGATSLHVAAAKGYLKVMSVLIQAGVDLNAQDVDGWTPLHAAAHWGQKAACRILCENLANMALPNYVGQTCFDLADPEVLPILEELRKKQDSMQKERPEIQEILERKAQRPPPLKRRTSVTRMSLADKNSVVVKDTSAERTAIESQLLLAKVDEEVERKSEEREIRLHPSSLEERQVARKNEVNRAVSNAYLGADADNKPKPEKEKEEEEVTLALRRLRRPSPDNAEPVSAEVTVAHPGLAPRTVEPPPIAVATITIDDKKKEPSPPADVVTLRKPLRSITKRTFVLPVRDEESETQRKAHAKRVRETRRSTQGVTLEDVKSAELQLLKRQQELEDKKEDKPPPTTVISMAPTATTTTTTMTTGAADDLVRRHSWRNRDKEKEEEPPAVRVVPSSPETTPVVTFTMPRGRGQRGVTATSGGDISHTVTVPIRPRGIADDTTNREAGDGDKDDAKTNVQSAISRRRRPKRRSTGVVYLEGDNGGQEPSPDQEGADRDKLRIGAVNDLSNDAGVSGLSLQFVAFIVGLFARSALCCRSVGLARRRDLHIPANLAPPPSVRRLSYVLVLSS</sequence>
<keyword evidence="8" id="KW-0528">Neurotoxin</keyword>
<keyword evidence="10" id="KW-1053">Target membrane</keyword>
<dbReference type="PROSITE" id="PS50088">
    <property type="entry name" value="ANK_REPEAT"/>
    <property type="match status" value="3"/>
</dbReference>
<dbReference type="Pfam" id="PF12796">
    <property type="entry name" value="Ank_2"/>
    <property type="match status" value="2"/>
</dbReference>
<evidence type="ECO:0000256" key="7">
    <source>
        <dbReference type="ARBA" id="ARBA00022737"/>
    </source>
</evidence>
<dbReference type="InterPro" id="IPR002110">
    <property type="entry name" value="Ankyrin_rpt"/>
</dbReference>
<dbReference type="PROSITE" id="PS50297">
    <property type="entry name" value="ANK_REP_REGION"/>
    <property type="match status" value="2"/>
</dbReference>
<dbReference type="InterPro" id="IPR051226">
    <property type="entry name" value="PP1_Regulatory_Subunit"/>
</dbReference>
<dbReference type="GO" id="GO:0006887">
    <property type="term" value="P:exocytosis"/>
    <property type="evidence" value="ECO:0007669"/>
    <property type="project" value="UniProtKB-KW"/>
</dbReference>
<feature type="repeat" description="ANK" evidence="12">
    <location>
        <begin position="42"/>
        <end position="74"/>
    </location>
</feature>
<evidence type="ECO:0000256" key="2">
    <source>
        <dbReference type="ARBA" id="ARBA00004496"/>
    </source>
</evidence>
<dbReference type="GO" id="GO:0019208">
    <property type="term" value="F:phosphatase regulator activity"/>
    <property type="evidence" value="ECO:0007669"/>
    <property type="project" value="TreeGrafter"/>
</dbReference>
<evidence type="ECO:0000256" key="4">
    <source>
        <dbReference type="ARBA" id="ARBA00022483"/>
    </source>
</evidence>
<dbReference type="AlphaFoldDB" id="A0AAQ4D1K5"/>
<evidence type="ECO:0000256" key="12">
    <source>
        <dbReference type="PROSITE-ProRule" id="PRU00023"/>
    </source>
</evidence>
<evidence type="ECO:0000256" key="14">
    <source>
        <dbReference type="SAM" id="MobiDB-lite"/>
    </source>
</evidence>
<dbReference type="Proteomes" id="UP001321473">
    <property type="component" value="Unassembled WGS sequence"/>
</dbReference>
<feature type="region of interest" description="Disordered" evidence="14">
    <location>
        <begin position="425"/>
        <end position="449"/>
    </location>
</feature>
<evidence type="ECO:0000256" key="13">
    <source>
        <dbReference type="SAM" id="Coils"/>
    </source>
</evidence>
<protein>
    <recommendedName>
        <fullName evidence="18">Protein phosphatase 1 regulatory subunit 12b</fullName>
    </recommendedName>
</protein>
<dbReference type="FunFam" id="1.25.40.20:FF:000004">
    <property type="entry name" value="Phosphatase 1 regulatory subunit 12A"/>
    <property type="match status" value="1"/>
</dbReference>
<feature type="compositionally biased region" description="Low complexity" evidence="14">
    <location>
        <begin position="523"/>
        <end position="537"/>
    </location>
</feature>
<evidence type="ECO:0000256" key="8">
    <source>
        <dbReference type="ARBA" id="ARBA00023028"/>
    </source>
</evidence>
<feature type="signal peptide" evidence="15">
    <location>
        <begin position="1"/>
        <end position="17"/>
    </location>
</feature>
<evidence type="ECO:0000256" key="15">
    <source>
        <dbReference type="SAM" id="SignalP"/>
    </source>
</evidence>
<keyword evidence="5" id="KW-0963">Cytoplasm</keyword>
<feature type="chain" id="PRO_5043006035" description="Protein phosphatase 1 regulatory subunit 12b" evidence="15">
    <location>
        <begin position="18"/>
        <end position="702"/>
    </location>
</feature>
<keyword evidence="8" id="KW-0638">Presynaptic neurotoxin</keyword>
<evidence type="ECO:0000256" key="11">
    <source>
        <dbReference type="ARBA" id="ARBA00038386"/>
    </source>
</evidence>
<feature type="region of interest" description="Disordered" evidence="14">
    <location>
        <begin position="467"/>
        <end position="628"/>
    </location>
</feature>
<dbReference type="PANTHER" id="PTHR24179:SF21">
    <property type="entry name" value="MYOSIN BINDING SUBUNIT, ISOFORM O"/>
    <property type="match status" value="1"/>
</dbReference>